<comment type="subcellular location">
    <subcellularLocation>
        <location evidence="1">Membrane</location>
        <topology evidence="1">Multi-pass membrane protein</topology>
    </subcellularLocation>
</comment>
<dbReference type="InterPro" id="IPR027417">
    <property type="entry name" value="P-loop_NTPase"/>
</dbReference>
<keyword evidence="5" id="KW-0677">Repeat</keyword>
<comment type="caution">
    <text evidence="15">The sequence shown here is derived from an EMBL/GenBank/DDBJ whole genome shotgun (WGS) entry which is preliminary data.</text>
</comment>
<dbReference type="Pfam" id="PF00664">
    <property type="entry name" value="ABC_membrane"/>
    <property type="match status" value="2"/>
</dbReference>
<dbReference type="OrthoDB" id="6500128at2759"/>
<evidence type="ECO:0000256" key="1">
    <source>
        <dbReference type="ARBA" id="ARBA00004141"/>
    </source>
</evidence>
<dbReference type="InterPro" id="IPR003439">
    <property type="entry name" value="ABC_transporter-like_ATP-bd"/>
</dbReference>
<evidence type="ECO:0000256" key="5">
    <source>
        <dbReference type="ARBA" id="ARBA00022737"/>
    </source>
</evidence>
<evidence type="ECO:0000256" key="12">
    <source>
        <dbReference type="SAM" id="Phobius"/>
    </source>
</evidence>
<evidence type="ECO:0000313" key="16">
    <source>
        <dbReference type="Proteomes" id="UP000794436"/>
    </source>
</evidence>
<evidence type="ECO:0000256" key="7">
    <source>
        <dbReference type="ARBA" id="ARBA00022840"/>
    </source>
</evidence>
<keyword evidence="9 12" id="KW-0472">Membrane</keyword>
<evidence type="ECO:0000259" key="14">
    <source>
        <dbReference type="PROSITE" id="PS50929"/>
    </source>
</evidence>
<dbReference type="CDD" id="cd03249">
    <property type="entry name" value="ABC_MTABC3_MDL1_MDL2"/>
    <property type="match status" value="2"/>
</dbReference>
<dbReference type="Gene3D" id="3.40.50.300">
    <property type="entry name" value="P-loop containing nucleotide triphosphate hydrolases"/>
    <property type="match status" value="2"/>
</dbReference>
<dbReference type="PROSITE" id="PS00211">
    <property type="entry name" value="ABC_TRANSPORTER_1"/>
    <property type="match status" value="2"/>
</dbReference>
<feature type="domain" description="ABC transporter" evidence="13">
    <location>
        <begin position="1132"/>
        <end position="1381"/>
    </location>
</feature>
<dbReference type="FunFam" id="3.40.50.300:FF:000240">
    <property type="entry name" value="ABC transporter B family member 20"/>
    <property type="match status" value="1"/>
</dbReference>
<feature type="transmembrane region" description="Helical" evidence="12">
    <location>
        <begin position="341"/>
        <end position="365"/>
    </location>
</feature>
<dbReference type="InterPro" id="IPR011527">
    <property type="entry name" value="ABC1_TM_dom"/>
</dbReference>
<feature type="transmembrane region" description="Helical" evidence="12">
    <location>
        <begin position="951"/>
        <end position="968"/>
    </location>
</feature>
<evidence type="ECO:0000256" key="8">
    <source>
        <dbReference type="ARBA" id="ARBA00022989"/>
    </source>
</evidence>
<dbReference type="PROSITE" id="PS50893">
    <property type="entry name" value="ABC_TRANSPORTER_2"/>
    <property type="match status" value="2"/>
</dbReference>
<dbReference type="EMBL" id="SPLM01000074">
    <property type="protein sequence ID" value="TMW62307.1"/>
    <property type="molecule type" value="Genomic_DNA"/>
</dbReference>
<evidence type="ECO:0000256" key="6">
    <source>
        <dbReference type="ARBA" id="ARBA00022741"/>
    </source>
</evidence>
<evidence type="ECO:0000313" key="15">
    <source>
        <dbReference type="EMBL" id="TMW62307.1"/>
    </source>
</evidence>
<dbReference type="Pfam" id="PF00005">
    <property type="entry name" value="ABC_tran"/>
    <property type="match status" value="2"/>
</dbReference>
<feature type="transmembrane region" description="Helical" evidence="12">
    <location>
        <begin position="162"/>
        <end position="186"/>
    </location>
</feature>
<feature type="transmembrane region" description="Helical" evidence="12">
    <location>
        <begin position="791"/>
        <end position="818"/>
    </location>
</feature>
<keyword evidence="4 12" id="KW-0812">Transmembrane</keyword>
<keyword evidence="16" id="KW-1185">Reference proteome</keyword>
<dbReference type="GO" id="GO:0015421">
    <property type="term" value="F:ABC-type oligopeptide transporter activity"/>
    <property type="evidence" value="ECO:0007669"/>
    <property type="project" value="TreeGrafter"/>
</dbReference>
<dbReference type="GO" id="GO:0005524">
    <property type="term" value="F:ATP binding"/>
    <property type="evidence" value="ECO:0007669"/>
    <property type="project" value="UniProtKB-KW"/>
</dbReference>
<dbReference type="PANTHER" id="PTHR43394">
    <property type="entry name" value="ATP-DEPENDENT PERMEASE MDL1, MITOCHONDRIAL"/>
    <property type="match status" value="1"/>
</dbReference>
<keyword evidence="10" id="KW-0325">Glycoprotein</keyword>
<dbReference type="InterPro" id="IPR003593">
    <property type="entry name" value="AAA+_ATPase"/>
</dbReference>
<feature type="transmembrane region" description="Helical" evidence="12">
    <location>
        <begin position="1036"/>
        <end position="1056"/>
    </location>
</feature>
<evidence type="ECO:0000256" key="2">
    <source>
        <dbReference type="ARBA" id="ARBA00007577"/>
    </source>
</evidence>
<dbReference type="Gene3D" id="1.20.1560.10">
    <property type="entry name" value="ABC transporter type 1, transmembrane domain"/>
    <property type="match status" value="1"/>
</dbReference>
<proteinExistence type="inferred from homology"/>
<dbReference type="CDD" id="cd18578">
    <property type="entry name" value="ABC_6TM_Pgp_ABCB1_D2_like"/>
    <property type="match status" value="1"/>
</dbReference>
<keyword evidence="3" id="KW-0813">Transport</keyword>
<feature type="compositionally biased region" description="Basic and acidic residues" evidence="11">
    <location>
        <begin position="53"/>
        <end position="62"/>
    </location>
</feature>
<name>A0A8K1CHN1_PYTOL</name>
<dbReference type="InterPro" id="IPR017871">
    <property type="entry name" value="ABC_transporter-like_CS"/>
</dbReference>
<keyword evidence="8 12" id="KW-1133">Transmembrane helix</keyword>
<dbReference type="PROSITE" id="PS50929">
    <property type="entry name" value="ABC_TM1F"/>
    <property type="match status" value="2"/>
</dbReference>
<reference evidence="15" key="1">
    <citation type="submission" date="2019-03" db="EMBL/GenBank/DDBJ databases">
        <title>Long read genome sequence of the mycoparasitic Pythium oligandrum ATCC 38472 isolated from sugarbeet rhizosphere.</title>
        <authorList>
            <person name="Gaulin E."/>
        </authorList>
    </citation>
    <scope>NUCLEOTIDE SEQUENCE</scope>
    <source>
        <strain evidence="15">ATCC 38472_TT</strain>
    </source>
</reference>
<accession>A0A8K1CHN1</accession>
<protein>
    <submittedName>
        <fullName evidence="15">Uncharacterized protein</fullName>
    </submittedName>
</protein>
<feature type="domain" description="ABC transporter" evidence="13">
    <location>
        <begin position="440"/>
        <end position="685"/>
    </location>
</feature>
<dbReference type="Proteomes" id="UP000794436">
    <property type="component" value="Unassembled WGS sequence"/>
</dbReference>
<feature type="transmembrane region" description="Helical" evidence="12">
    <location>
        <begin position="844"/>
        <end position="864"/>
    </location>
</feature>
<feature type="domain" description="ABC transmembrane type-1" evidence="14">
    <location>
        <begin position="796"/>
        <end position="1096"/>
    </location>
</feature>
<feature type="transmembrane region" description="Helical" evidence="12">
    <location>
        <begin position="259"/>
        <end position="280"/>
    </location>
</feature>
<evidence type="ECO:0000256" key="3">
    <source>
        <dbReference type="ARBA" id="ARBA00022448"/>
    </source>
</evidence>
<feature type="transmembrane region" description="Helical" evidence="12">
    <location>
        <begin position="119"/>
        <end position="142"/>
    </location>
</feature>
<feature type="compositionally biased region" description="Polar residues" evidence="11">
    <location>
        <begin position="31"/>
        <end position="41"/>
    </location>
</feature>
<gene>
    <name evidence="15" type="ORF">Poli38472_009800</name>
</gene>
<dbReference type="GO" id="GO:0090374">
    <property type="term" value="P:oligopeptide export from mitochondrion"/>
    <property type="evidence" value="ECO:0007669"/>
    <property type="project" value="TreeGrafter"/>
</dbReference>
<dbReference type="InterPro" id="IPR039421">
    <property type="entry name" value="Type_1_exporter"/>
</dbReference>
<dbReference type="CDD" id="cd18577">
    <property type="entry name" value="ABC_6TM_Pgp_ABCB1_D1_like"/>
    <property type="match status" value="1"/>
</dbReference>
<keyword evidence="7" id="KW-0067">ATP-binding</keyword>
<keyword evidence="6" id="KW-0547">Nucleotide-binding</keyword>
<evidence type="ECO:0000256" key="10">
    <source>
        <dbReference type="ARBA" id="ARBA00023180"/>
    </source>
</evidence>
<dbReference type="GO" id="GO:0005743">
    <property type="term" value="C:mitochondrial inner membrane"/>
    <property type="evidence" value="ECO:0007669"/>
    <property type="project" value="TreeGrafter"/>
</dbReference>
<dbReference type="SMART" id="SM00382">
    <property type="entry name" value="AAA"/>
    <property type="match status" value="2"/>
</dbReference>
<evidence type="ECO:0000256" key="9">
    <source>
        <dbReference type="ARBA" id="ARBA00023136"/>
    </source>
</evidence>
<evidence type="ECO:0000259" key="13">
    <source>
        <dbReference type="PROSITE" id="PS50893"/>
    </source>
</evidence>
<feature type="transmembrane region" description="Helical" evidence="12">
    <location>
        <begin position="377"/>
        <end position="396"/>
    </location>
</feature>
<feature type="domain" description="ABC transmembrane type-1" evidence="14">
    <location>
        <begin position="122"/>
        <end position="404"/>
    </location>
</feature>
<dbReference type="PANTHER" id="PTHR43394:SF27">
    <property type="entry name" value="ATP-DEPENDENT TRANSLOCASE ABCB1-LIKE"/>
    <property type="match status" value="1"/>
</dbReference>
<dbReference type="InterPro" id="IPR036640">
    <property type="entry name" value="ABC1_TM_sf"/>
</dbReference>
<feature type="region of interest" description="Disordered" evidence="11">
    <location>
        <begin position="31"/>
        <end position="62"/>
    </location>
</feature>
<dbReference type="SUPFAM" id="SSF52540">
    <property type="entry name" value="P-loop containing nucleoside triphosphate hydrolases"/>
    <property type="match status" value="2"/>
</dbReference>
<dbReference type="SUPFAM" id="SSF90123">
    <property type="entry name" value="ABC transporter transmembrane region"/>
    <property type="match status" value="2"/>
</dbReference>
<sequence length="1398" mass="152394">MKGVTEPQTSGHSTPDDVRFSLDALNSASQSQYAGITTPTEGIQPLGATERGITNEDEHRSSLDCSDYELREGETVSATGIDEVNPTNYTTSQVDEPNKVPQSVTFRDLYRYASHCDRAWLAIGCLMSVINGMMNPLMAILFGKAISSFRPLDMTAVEQVALAYFGIAVALFVSDYAAHVCLQLTAERQMHKLRVHFFRHVLYKQAAWYDTNPTDVKHTSQLYATTFKINEGLGAKLGEALRCVAQFVTGYSIGFATHWGVSIVMASVMPLMAMCLSWIIKTLRQRTAFSQQKYAEAGAIAEETLRSMRTVAAFTGESQAVAKYLAKAKGAEAENIKMVRVLSIVLGIFVGTIWITYAAGLWFGARLVADRKTDPGTVFTAFYGILIGTISLARISPNFASVASAKACAASLFKILDEASAVDASKEEDGLIPHTCQGKIQVTGVDFAYPTRPDMPVLKNYSVTISAGETVAFVGPSGGGKSTLLKLLQRFYIPQAGKITLDGHDIATLQLRWLRAQIGVVGQEPVLFATTIFENIAAALDGHAHLKDEERRACVEVAARLSNAHAFISSLPDGYDTMVGEQGVMLSGGQKQRVAIARALVRDPQILILDEATSALDTESEAIIQAALDTILQTRNRTTLIIAHRLSTIRRAHRICVVMDGAIVESGAHEELMSRENGKFQQLVQTAQVETGMVPRNASLEWHSSWQDVLDSDRSSSMPILTTRSMDVTLPDSKRSELVHMLQNSDMDDCTQEKSSLETVKTPSTNATKASTGGIYSTMRRLMYYNRPERCYMVSGMIAAILNGLSFPCSAILLSAIVSTMVNKYAAYQFSMKHMYLHDLYVEVWWYAVAFIGGSIGLIAINYIQSFSFKYMAERLVTRLRDLHFRAICRQEMAFFDDSRHGSGALASELATLSTQAANLAGDSPGRVVQAASTFIAALVISFWLGSWLLSIIMCVILPMLIIANVVRTNHDKGVMQKDKTGSDATARANALASEAVANIQTVAAFGMEQKMIDEYRRLSLLPLPALAKRAHRTGLMLGFSSFVTFAVYALVFWYGGVLVGRGQITFGELIRSLMAILISANGVGQATSHLTNVDTATRAATQIFELEDRPTAIDPFCESGVLPSSPAKGFIEFEDIHFAYPARAQVPVLSGVSLRIEPGQVVALCGPSGGGKSTLMALLERFYDPASGVILLDGMPIHTLNIRWLRSQFGLISQEPVLFAGSIYDNILYGSSAFAGDDRDPDTIERVQFAATLANAHEFIAAFPDGYDTIVGGGRSGECQLSGGQKQRIAIARAILRDPPILLLDEATSALDAESEQLVQDALEVMIKMKKHTTLVIAHRMRTIRNADKICVIANGNIAEMGTHSELMRCSGVYAKLVDSASDERLSMSGRLRVQVM</sequence>
<organism evidence="15 16">
    <name type="scientific">Pythium oligandrum</name>
    <name type="common">Mycoparasitic fungus</name>
    <dbReference type="NCBI Taxonomy" id="41045"/>
    <lineage>
        <taxon>Eukaryota</taxon>
        <taxon>Sar</taxon>
        <taxon>Stramenopiles</taxon>
        <taxon>Oomycota</taxon>
        <taxon>Peronosporomycetes</taxon>
        <taxon>Pythiales</taxon>
        <taxon>Pythiaceae</taxon>
        <taxon>Pythium</taxon>
    </lineage>
</organism>
<evidence type="ECO:0000256" key="11">
    <source>
        <dbReference type="SAM" id="MobiDB-lite"/>
    </source>
</evidence>
<comment type="similarity">
    <text evidence="2">Belongs to the ABC transporter superfamily. ABCB family. Multidrug resistance exporter (TC 3.A.1.201) subfamily.</text>
</comment>
<dbReference type="FunFam" id="3.40.50.300:FF:000251">
    <property type="entry name" value="ABC transporter B family member 19"/>
    <property type="match status" value="1"/>
</dbReference>
<evidence type="ECO:0000256" key="4">
    <source>
        <dbReference type="ARBA" id="ARBA00022692"/>
    </source>
</evidence>
<dbReference type="GO" id="GO:0016887">
    <property type="term" value="F:ATP hydrolysis activity"/>
    <property type="evidence" value="ECO:0007669"/>
    <property type="project" value="InterPro"/>
</dbReference>